<comment type="caution">
    <text evidence="7">The sequence shown here is derived from an EMBL/GenBank/DDBJ whole genome shotgun (WGS) entry which is preliminary data.</text>
</comment>
<evidence type="ECO:0000256" key="6">
    <source>
        <dbReference type="SAM" id="Phobius"/>
    </source>
</evidence>
<dbReference type="GeneID" id="95983635"/>
<dbReference type="RefSeq" id="XP_069211572.1">
    <property type="nucleotide sequence ID" value="XM_069351186.1"/>
</dbReference>
<feature type="transmembrane region" description="Helical" evidence="6">
    <location>
        <begin position="178"/>
        <end position="196"/>
    </location>
</feature>
<dbReference type="PANTHER" id="PTHR43791:SF7">
    <property type="entry name" value="MAJOR FACILITATOR SUPERFAMILY (MFS) PROFILE DOMAIN-CONTAINING PROTEIN"/>
    <property type="match status" value="1"/>
</dbReference>
<name>A0ABR3QAB6_9TREE</name>
<dbReference type="EMBL" id="JBBXJM010000002">
    <property type="protein sequence ID" value="KAL1411628.1"/>
    <property type="molecule type" value="Genomic_DNA"/>
</dbReference>
<keyword evidence="8" id="KW-1185">Reference proteome</keyword>
<dbReference type="PANTHER" id="PTHR43791">
    <property type="entry name" value="PERMEASE-RELATED"/>
    <property type="match status" value="1"/>
</dbReference>
<comment type="subcellular location">
    <subcellularLocation>
        <location evidence="1">Membrane</location>
        <topology evidence="1">Multi-pass membrane protein</topology>
    </subcellularLocation>
</comment>
<feature type="transmembrane region" description="Helical" evidence="6">
    <location>
        <begin position="431"/>
        <end position="455"/>
    </location>
</feature>
<dbReference type="Pfam" id="PF07690">
    <property type="entry name" value="MFS_1"/>
    <property type="match status" value="1"/>
</dbReference>
<feature type="transmembrane region" description="Helical" evidence="6">
    <location>
        <begin position="278"/>
        <end position="302"/>
    </location>
</feature>
<feature type="transmembrane region" description="Helical" evidence="6">
    <location>
        <begin position="115"/>
        <end position="137"/>
    </location>
</feature>
<feature type="transmembrane region" description="Helical" evidence="6">
    <location>
        <begin position="85"/>
        <end position="103"/>
    </location>
</feature>
<keyword evidence="3 6" id="KW-0812">Transmembrane</keyword>
<keyword evidence="5 6" id="KW-0472">Membrane</keyword>
<dbReference type="Gene3D" id="1.20.1250.20">
    <property type="entry name" value="MFS general substrate transporter like domains"/>
    <property type="match status" value="2"/>
</dbReference>
<evidence type="ECO:0000256" key="4">
    <source>
        <dbReference type="ARBA" id="ARBA00022989"/>
    </source>
</evidence>
<evidence type="ECO:0000256" key="2">
    <source>
        <dbReference type="ARBA" id="ARBA00022448"/>
    </source>
</evidence>
<dbReference type="InterPro" id="IPR011701">
    <property type="entry name" value="MFS"/>
</dbReference>
<sequence>MPRRHSATSKEDVGGDAAVDVVSPAETAADGFSDAEYARVRRKADFILLPMLMFTYGIQYMDKTSLTQGVIFGLREDTGMTNQEYANLTTFFYMAYAVAQFPFTWIMQRFPIGRALSVFVILWGACVMCLGACNNYAQLAAVRVLVGAFEAVVIPGFVILTSSWYLRREQTFRQCLYYSQNQVWGIVASVAVYFMAKAVSRSGGIAAWRVIQLFMGGLTILCGIADLVLIGTPDEVWWLSPGEKAVAKARVAANATGGAERATWRWEQVRECFRDPQYYFSVLFNFLVMIPNGALITFSTLVMQSLGFDSYGVILYSMPSQAIAIFFVLVPGLCVQYYPRTRFPWALFVTALATAVFLFIGLAPATTPKWTKWAVYIFALPFATAMFLIWPLMSINVAGRTKKTWLTASSLVAYSAGSIVGSQIFRDPPRYTKGLVGTAVAMILYMVLFVAWWAYYVRENRRREAVVAALGLSKEQEEDERRRAGEEDMTDVQNIHFRYLC</sequence>
<keyword evidence="2" id="KW-0813">Transport</keyword>
<feature type="transmembrane region" description="Helical" evidence="6">
    <location>
        <begin position="405"/>
        <end position="425"/>
    </location>
</feature>
<gene>
    <name evidence="7" type="primary">DAL5_1</name>
    <name evidence="7" type="ORF">Q8F55_002592</name>
</gene>
<feature type="transmembrane region" description="Helical" evidence="6">
    <location>
        <begin position="314"/>
        <end position="338"/>
    </location>
</feature>
<reference evidence="7 8" key="1">
    <citation type="submission" date="2023-08" db="EMBL/GenBank/DDBJ databases">
        <title>Annotated Genome Sequence of Vanrija albida AlHP1.</title>
        <authorList>
            <person name="Herzog R."/>
        </authorList>
    </citation>
    <scope>NUCLEOTIDE SEQUENCE [LARGE SCALE GENOMIC DNA]</scope>
    <source>
        <strain evidence="7 8">AlHP1</strain>
    </source>
</reference>
<evidence type="ECO:0000256" key="1">
    <source>
        <dbReference type="ARBA" id="ARBA00004141"/>
    </source>
</evidence>
<feature type="transmembrane region" description="Helical" evidence="6">
    <location>
        <begin position="345"/>
        <end position="367"/>
    </location>
</feature>
<dbReference type="SUPFAM" id="SSF103473">
    <property type="entry name" value="MFS general substrate transporter"/>
    <property type="match status" value="1"/>
</dbReference>
<evidence type="ECO:0000313" key="7">
    <source>
        <dbReference type="EMBL" id="KAL1411628.1"/>
    </source>
</evidence>
<feature type="transmembrane region" description="Helical" evidence="6">
    <location>
        <begin position="373"/>
        <end position="393"/>
    </location>
</feature>
<proteinExistence type="predicted"/>
<organism evidence="7 8">
    <name type="scientific">Vanrija albida</name>
    <dbReference type="NCBI Taxonomy" id="181172"/>
    <lineage>
        <taxon>Eukaryota</taxon>
        <taxon>Fungi</taxon>
        <taxon>Dikarya</taxon>
        <taxon>Basidiomycota</taxon>
        <taxon>Agaricomycotina</taxon>
        <taxon>Tremellomycetes</taxon>
        <taxon>Trichosporonales</taxon>
        <taxon>Trichosporonaceae</taxon>
        <taxon>Vanrija</taxon>
    </lineage>
</organism>
<evidence type="ECO:0000256" key="5">
    <source>
        <dbReference type="ARBA" id="ARBA00023136"/>
    </source>
</evidence>
<accession>A0ABR3QAB6</accession>
<keyword evidence="4 6" id="KW-1133">Transmembrane helix</keyword>
<dbReference type="Proteomes" id="UP001565368">
    <property type="component" value="Unassembled WGS sequence"/>
</dbReference>
<protein>
    <submittedName>
        <fullName evidence="7">Allantoate permease</fullName>
    </submittedName>
</protein>
<feature type="transmembrane region" description="Helical" evidence="6">
    <location>
        <begin position="143"/>
        <end position="166"/>
    </location>
</feature>
<evidence type="ECO:0000313" key="8">
    <source>
        <dbReference type="Proteomes" id="UP001565368"/>
    </source>
</evidence>
<evidence type="ECO:0000256" key="3">
    <source>
        <dbReference type="ARBA" id="ARBA00022692"/>
    </source>
</evidence>
<dbReference type="InterPro" id="IPR036259">
    <property type="entry name" value="MFS_trans_sf"/>
</dbReference>